<evidence type="ECO:0000256" key="1">
    <source>
        <dbReference type="ARBA" id="ARBA00010617"/>
    </source>
</evidence>
<comment type="caution">
    <text evidence="3">The sequence shown here is derived from an EMBL/GenBank/DDBJ whole genome shotgun (WGS) entry which is preliminary data.</text>
</comment>
<dbReference type="PANTHER" id="PTHR46696:SF1">
    <property type="entry name" value="CYTOCHROME P450 YJIB-RELATED"/>
    <property type="match status" value="1"/>
</dbReference>
<protein>
    <recommendedName>
        <fullName evidence="5">Cytochrome P450</fullName>
    </recommendedName>
</protein>
<evidence type="ECO:0000313" key="4">
    <source>
        <dbReference type="Proteomes" id="UP001165283"/>
    </source>
</evidence>
<dbReference type="EMBL" id="JAGSOV010000002">
    <property type="protein sequence ID" value="MCO1653507.1"/>
    <property type="molecule type" value="Genomic_DNA"/>
</dbReference>
<evidence type="ECO:0000313" key="3">
    <source>
        <dbReference type="EMBL" id="MCO1653507.1"/>
    </source>
</evidence>
<proteinExistence type="inferred from homology"/>
<dbReference type="SUPFAM" id="SSF48264">
    <property type="entry name" value="Cytochrome P450"/>
    <property type="match status" value="1"/>
</dbReference>
<sequence>MIDELARLPDPAAAHDELRRRGPHRTPDGRWVVAGAADVTAVLGSPAARIGFATDPARPVTAWQARMARFTDGAEHAPRRAAVQRLLAGLDPAALRADAAAATTARIAGVAELDAVVLGRQVPVAVLAAALGVGDPGAAVAAVAELAAALAPRLDAAPPPADAAVAALRDPLAHLPGDPAAAMGLLFQSYDATAALIGAAAARLDGGPVDVDRLVATVLRADGPVQLTTRVAGTGLAVGGRAVPAGDRVVVVLAAAGTDPADPARRSFAFGAGPHACPGAREAVAIAAGVLDALVAAGAAATGAVAAHEPRLNLRVPVGATLRLSAAPSGSPRPAG</sequence>
<dbReference type="PANTHER" id="PTHR46696">
    <property type="entry name" value="P450, PUTATIVE (EUROFUNG)-RELATED"/>
    <property type="match status" value="1"/>
</dbReference>
<feature type="compositionally biased region" description="Basic and acidic residues" evidence="2">
    <location>
        <begin position="1"/>
        <end position="28"/>
    </location>
</feature>
<evidence type="ECO:0000256" key="2">
    <source>
        <dbReference type="SAM" id="MobiDB-lite"/>
    </source>
</evidence>
<dbReference type="InterPro" id="IPR017972">
    <property type="entry name" value="Cyt_P450_CS"/>
</dbReference>
<dbReference type="RefSeq" id="WP_252435098.1">
    <property type="nucleotide sequence ID" value="NZ_JAGSOV010000002.1"/>
</dbReference>
<reference evidence="3" key="1">
    <citation type="submission" date="2021-04" db="EMBL/GenBank/DDBJ databases">
        <title>Pseudonocardia sp. nov., isolated from sandy soil of mangrove forest.</title>
        <authorList>
            <person name="Zan Z."/>
            <person name="Huang R."/>
            <person name="Liu W."/>
        </authorList>
    </citation>
    <scope>NUCLEOTIDE SEQUENCE</scope>
    <source>
        <strain evidence="3">S2-4</strain>
    </source>
</reference>
<accession>A0ABT0ZS15</accession>
<gene>
    <name evidence="3" type="ORF">KDL28_00405</name>
</gene>
<organism evidence="3 4">
    <name type="scientific">Pseudonocardia humida</name>
    <dbReference type="NCBI Taxonomy" id="2800819"/>
    <lineage>
        <taxon>Bacteria</taxon>
        <taxon>Bacillati</taxon>
        <taxon>Actinomycetota</taxon>
        <taxon>Actinomycetes</taxon>
        <taxon>Pseudonocardiales</taxon>
        <taxon>Pseudonocardiaceae</taxon>
        <taxon>Pseudonocardia</taxon>
    </lineage>
</organism>
<name>A0ABT0ZS15_9PSEU</name>
<dbReference type="Gene3D" id="1.10.630.10">
    <property type="entry name" value="Cytochrome P450"/>
    <property type="match status" value="1"/>
</dbReference>
<dbReference type="PROSITE" id="PS00086">
    <property type="entry name" value="CYTOCHROME_P450"/>
    <property type="match status" value="1"/>
</dbReference>
<comment type="similarity">
    <text evidence="1">Belongs to the cytochrome P450 family.</text>
</comment>
<keyword evidence="4" id="KW-1185">Reference proteome</keyword>
<dbReference type="Proteomes" id="UP001165283">
    <property type="component" value="Unassembled WGS sequence"/>
</dbReference>
<feature type="region of interest" description="Disordered" evidence="2">
    <location>
        <begin position="1"/>
        <end position="29"/>
    </location>
</feature>
<dbReference type="InterPro" id="IPR036396">
    <property type="entry name" value="Cyt_P450_sf"/>
</dbReference>
<evidence type="ECO:0008006" key="5">
    <source>
        <dbReference type="Google" id="ProtNLM"/>
    </source>
</evidence>